<accession>A0A1L4CWZ0</accession>
<dbReference type="OrthoDB" id="5290750at2"/>
<dbReference type="RefSeq" id="WP_148696178.1">
    <property type="nucleotide sequence ID" value="NZ_CP017834.1"/>
</dbReference>
<dbReference type="InterPro" id="IPR011990">
    <property type="entry name" value="TPR-like_helical_dom_sf"/>
</dbReference>
<evidence type="ECO:0000313" key="2">
    <source>
        <dbReference type="Proteomes" id="UP000184731"/>
    </source>
</evidence>
<organism evidence="1 2">
    <name type="scientific">Silvanigrella aquatica</name>
    <dbReference type="NCBI Taxonomy" id="1915309"/>
    <lineage>
        <taxon>Bacteria</taxon>
        <taxon>Pseudomonadati</taxon>
        <taxon>Bdellovibrionota</taxon>
        <taxon>Oligoflexia</taxon>
        <taxon>Silvanigrellales</taxon>
        <taxon>Silvanigrellaceae</taxon>
        <taxon>Silvanigrella</taxon>
    </lineage>
</organism>
<dbReference type="KEGG" id="saqi:AXG55_00400"/>
<gene>
    <name evidence="1" type="ORF">AXG55_00400</name>
</gene>
<dbReference type="Pfam" id="PF14559">
    <property type="entry name" value="TPR_19"/>
    <property type="match status" value="1"/>
</dbReference>
<keyword evidence="2" id="KW-1185">Reference proteome</keyword>
<dbReference type="Gene3D" id="1.25.40.10">
    <property type="entry name" value="Tetratricopeptide repeat domain"/>
    <property type="match status" value="1"/>
</dbReference>
<dbReference type="EMBL" id="CP017834">
    <property type="protein sequence ID" value="APJ02473.1"/>
    <property type="molecule type" value="Genomic_DNA"/>
</dbReference>
<evidence type="ECO:0000313" key="1">
    <source>
        <dbReference type="EMBL" id="APJ02473.1"/>
    </source>
</evidence>
<dbReference type="SUPFAM" id="SSF48452">
    <property type="entry name" value="TPR-like"/>
    <property type="match status" value="1"/>
</dbReference>
<dbReference type="Proteomes" id="UP000184731">
    <property type="component" value="Chromosome"/>
</dbReference>
<dbReference type="AlphaFoldDB" id="A0A1L4CWZ0"/>
<protein>
    <submittedName>
        <fullName evidence="1">Uncharacterized protein</fullName>
    </submittedName>
</protein>
<reference evidence="1 2" key="1">
    <citation type="submission" date="2016-10" db="EMBL/GenBank/DDBJ databases">
        <title>Silvanigrella aquatica sp. nov., isolated from a freshwater lake located in the Black Forest, Germany, description of Silvanigrellaceae fam. nov., Silvanigrellales ord. nov., reclassification of the order Bdellovibrionales in the class Oligoflexia, reclassification of the families Bacteriovoracaceae and Halobacteriovoraceae in the new order Bacteriovoracales ord. nov., and reclassification of the family Pseudobacteriovoracaceae in the order Oligoflexiales.</title>
        <authorList>
            <person name="Hahn M.W."/>
            <person name="Schmidt J."/>
            <person name="Koll U."/>
            <person name="Rohde M."/>
            <person name="Verbag S."/>
            <person name="Pitt A."/>
            <person name="Nakai R."/>
            <person name="Naganuma T."/>
            <person name="Lang E."/>
        </authorList>
    </citation>
    <scope>NUCLEOTIDE SEQUENCE [LARGE SCALE GENOMIC DNA]</scope>
    <source>
        <strain evidence="1 2">MWH-Nonnen-W8red</strain>
    </source>
</reference>
<dbReference type="STRING" id="1915309.AXG55_00400"/>
<proteinExistence type="predicted"/>
<name>A0A1L4CWZ0_9BACT</name>
<sequence length="366" mass="42349">MFNGKLVYSIPKLEIDSNSFWREINPSPKSCSSLIKLLEVYASHENWEQVINLSSRAVLHLSKNFDRADFYHIWICALKETFDSKSLISLGKHLIKMRDFHPVFLSLALIAFHFASCHRSSRKIYLYLNKCKGVENRFAFEACGLYLASLKKSDLNKQGMMLLKKVCSEKKSSYFSWRNYLRAQSENDLLQEMTGTYNAIHEKFPFAQEPYLVASLIAIDEKDWNEAIRVLAQLIKDNPNNSNAILAMAQCYVEVEEYVKAISLLTLKSDLFLDTDYDFHYLMGSTLKKVIEKEFDAELQKIALNHLEKSYHILSRLGFSLQGINAELNSLRDLYNITSQTDMNLMNMHPENVIESENLYQERKAG</sequence>